<organism evidence="3 4">
    <name type="scientific">Nocardioides mangrovi</name>
    <dbReference type="NCBI Taxonomy" id="2874580"/>
    <lineage>
        <taxon>Bacteria</taxon>
        <taxon>Bacillati</taxon>
        <taxon>Actinomycetota</taxon>
        <taxon>Actinomycetes</taxon>
        <taxon>Propionibacteriales</taxon>
        <taxon>Nocardioidaceae</taxon>
        <taxon>Nocardioides</taxon>
    </lineage>
</organism>
<dbReference type="PROSITE" id="PS00455">
    <property type="entry name" value="AMP_BINDING"/>
    <property type="match status" value="1"/>
</dbReference>
<dbReference type="Pfam" id="PF13193">
    <property type="entry name" value="AMP-binding_C"/>
    <property type="match status" value="1"/>
</dbReference>
<dbReference type="SUPFAM" id="SSF56801">
    <property type="entry name" value="Acetyl-CoA synthetase-like"/>
    <property type="match status" value="1"/>
</dbReference>
<evidence type="ECO:0000259" key="1">
    <source>
        <dbReference type="Pfam" id="PF00501"/>
    </source>
</evidence>
<protein>
    <submittedName>
        <fullName evidence="3">AMP-binding protein</fullName>
    </submittedName>
</protein>
<evidence type="ECO:0000259" key="2">
    <source>
        <dbReference type="Pfam" id="PF13193"/>
    </source>
</evidence>
<dbReference type="InterPro" id="IPR045851">
    <property type="entry name" value="AMP-bd_C_sf"/>
</dbReference>
<dbReference type="Pfam" id="PF00501">
    <property type="entry name" value="AMP-binding"/>
    <property type="match status" value="1"/>
</dbReference>
<feature type="domain" description="AMP-binding enzyme C-terminal" evidence="2">
    <location>
        <begin position="477"/>
        <end position="553"/>
    </location>
</feature>
<dbReference type="Gene3D" id="3.30.300.30">
    <property type="match status" value="1"/>
</dbReference>
<dbReference type="Gene3D" id="3.40.50.12780">
    <property type="entry name" value="N-terminal domain of ligase-like"/>
    <property type="match status" value="1"/>
</dbReference>
<name>A0ABS7UBT8_9ACTN</name>
<dbReference type="InterPro" id="IPR025110">
    <property type="entry name" value="AMP-bd_C"/>
</dbReference>
<evidence type="ECO:0000313" key="4">
    <source>
        <dbReference type="Proteomes" id="UP000780875"/>
    </source>
</evidence>
<dbReference type="PANTHER" id="PTHR43767:SF1">
    <property type="entry name" value="NONRIBOSOMAL PEPTIDE SYNTHASE PES1 (EUROFUNG)-RELATED"/>
    <property type="match status" value="1"/>
</dbReference>
<comment type="caution">
    <text evidence="3">The sequence shown here is derived from an EMBL/GenBank/DDBJ whole genome shotgun (WGS) entry which is preliminary data.</text>
</comment>
<reference evidence="3 4" key="1">
    <citation type="submission" date="2021-09" db="EMBL/GenBank/DDBJ databases">
        <title>Whole genome sequence of Nocardioides sp. GBK3QG-3.</title>
        <authorList>
            <person name="Tuo L."/>
        </authorList>
    </citation>
    <scope>NUCLEOTIDE SEQUENCE [LARGE SCALE GENOMIC DNA]</scope>
    <source>
        <strain evidence="3 4">GBK3QG-3</strain>
    </source>
</reference>
<gene>
    <name evidence="3" type="ORF">K8U61_09700</name>
</gene>
<dbReference type="RefSeq" id="WP_224122808.1">
    <property type="nucleotide sequence ID" value="NZ_JAIQZJ010000004.1"/>
</dbReference>
<dbReference type="PANTHER" id="PTHR43767">
    <property type="entry name" value="LONG-CHAIN-FATTY-ACID--COA LIGASE"/>
    <property type="match status" value="1"/>
</dbReference>
<dbReference type="InterPro" id="IPR000873">
    <property type="entry name" value="AMP-dep_synth/lig_dom"/>
</dbReference>
<keyword evidence="4" id="KW-1185">Reference proteome</keyword>
<dbReference type="InterPro" id="IPR050237">
    <property type="entry name" value="ATP-dep_AMP-bd_enzyme"/>
</dbReference>
<dbReference type="InterPro" id="IPR042099">
    <property type="entry name" value="ANL_N_sf"/>
</dbReference>
<sequence length="625" mass="66671">MSDRRLVRRRLRSVADVVAIETTYGEEGLLPADTVLGCLREVAREQPDKPAIVLIEPPDLLTPARSVSFADLIADIESSANLFHAIAGGRPSAVGLMLPMVPEGLTALWGGQTAGTVVPLNPFLDLAPVVAILRQVGATVLVTTRETLDAKGGAAALLADVPTLVEVLYVDDDDPRADLRTRAAAYGGGLDFAPDEDPWRDALIMPTGGTTGTPKLVRMSQAGQLRVAWNVAALMGNETDGVTAHGMPNFHCGGTISLGLRTLVFGGTLLTLTEVGFRSREAVAAFWDIARHYRVTSLLATPTTALALLHGSGSSEGCVVRDFHVGGSTVPMDLVLRFHERFGIWLRENWGMTELHGTTTGHFNDGSQPRVGSVGRTLPFVRVKAVELDADGRWLRDCAPGERGALLTATPTVMSGYLDPALDGGYFPEGVPSDLPPHWRWGNTGDLGSVDEDGFVWVFGRAKDLIIRGGHNIDPKEIEEALVAHPEVQIAAAVGRPDPAKGELPVVYVEPVLGTAPDPQSLLAFCREHVHERAAAPVEVIVVDEMPLTPVGKVSKPALRIDVVTRVVAGLAHQIDPTAEVALDHAGARLCAVVAVRDQRAVEDMRAALSGYEFDSRVHVVEAVS</sequence>
<feature type="domain" description="AMP-dependent synthetase/ligase" evidence="1">
    <location>
        <begin position="40"/>
        <end position="418"/>
    </location>
</feature>
<dbReference type="Proteomes" id="UP000780875">
    <property type="component" value="Unassembled WGS sequence"/>
</dbReference>
<dbReference type="InterPro" id="IPR020845">
    <property type="entry name" value="AMP-binding_CS"/>
</dbReference>
<accession>A0ABS7UBT8</accession>
<dbReference type="EMBL" id="JAIQZJ010000004">
    <property type="protein sequence ID" value="MBZ5738436.1"/>
    <property type="molecule type" value="Genomic_DNA"/>
</dbReference>
<evidence type="ECO:0000313" key="3">
    <source>
        <dbReference type="EMBL" id="MBZ5738436.1"/>
    </source>
</evidence>
<proteinExistence type="predicted"/>